<comment type="cofactor">
    <cofactor evidence="1">
        <name>Zn(2+)</name>
        <dbReference type="ChEBI" id="CHEBI:29105"/>
    </cofactor>
</comment>
<dbReference type="SUPFAM" id="SSF63411">
    <property type="entry name" value="LuxS/MPP-like metallohydrolase"/>
    <property type="match status" value="2"/>
</dbReference>
<dbReference type="GO" id="GO:0004222">
    <property type="term" value="F:metalloendopeptidase activity"/>
    <property type="evidence" value="ECO:0007669"/>
    <property type="project" value="InterPro"/>
</dbReference>
<dbReference type="InterPro" id="IPR050361">
    <property type="entry name" value="MPP/UQCRC_Complex"/>
</dbReference>
<dbReference type="Pfam" id="PF05193">
    <property type="entry name" value="Peptidase_M16_C"/>
    <property type="match status" value="1"/>
</dbReference>
<evidence type="ECO:0000313" key="6">
    <source>
        <dbReference type="EMBL" id="HEX70897.1"/>
    </source>
</evidence>
<evidence type="ECO:0000259" key="4">
    <source>
        <dbReference type="Pfam" id="PF00675"/>
    </source>
</evidence>
<reference evidence="6" key="1">
    <citation type="journal article" date="2020" name="mSystems">
        <title>Genome- and Community-Level Interaction Insights into Carbon Utilization and Element Cycling Functions of Hydrothermarchaeota in Hydrothermal Sediment.</title>
        <authorList>
            <person name="Zhou Z."/>
            <person name="Liu Y."/>
            <person name="Xu W."/>
            <person name="Pan J."/>
            <person name="Luo Z.H."/>
            <person name="Li M."/>
        </authorList>
    </citation>
    <scope>NUCLEOTIDE SEQUENCE [LARGE SCALE GENOMIC DNA]</scope>
    <source>
        <strain evidence="6">SpSt-192</strain>
    </source>
</reference>
<dbReference type="InterPro" id="IPR007863">
    <property type="entry name" value="Peptidase_M16_C"/>
</dbReference>
<dbReference type="EMBL" id="DSID01000497">
    <property type="protein sequence ID" value="HEX70897.1"/>
    <property type="molecule type" value="Genomic_DNA"/>
</dbReference>
<dbReference type="AlphaFoldDB" id="A0A7C2WR74"/>
<dbReference type="PROSITE" id="PS00143">
    <property type="entry name" value="INSULINASE"/>
    <property type="match status" value="1"/>
</dbReference>
<sequence>MGDPLFCILLEAMMYQKTVLDNGLRVVSSTLPHTRSVTVAIFVGAGSRYESDELGGVSHFIEHMLFKGTERRPTAREIAEAVEGVGGVINAGTDKEVTVYWSKVPVQHFELALDILADNLLRSRFDPEEIEKERQVILEELAMYEDNPSEVAGLLIDQTLWPDQPLGRDVAGTKESVAAITRDAMLDYLHGHYVPENAVLAVAGCVPHEAVVDAAWRMLGDWPRAPHGTWYPAHDGQPGQRVSLKSKKTEQANLCLGVHGLSSFHPDRYTLDVLNTVLGDGMSSRLFLEVREKRGLAYDVHSYVSHFLDTGAAVVSAGVDPKKVGPTIEAILGELERVKHDVPEAELRKAKEFIKGRLLLRMEDTRAVASWLGGQELLRGEILSVDDVVRIIDDVTADDLKRVASDLFRPERLNLAVVGPFRSEARFATLLQR</sequence>
<evidence type="ECO:0000256" key="2">
    <source>
        <dbReference type="ARBA" id="ARBA00007261"/>
    </source>
</evidence>
<accession>A0A7C2WR74</accession>
<protein>
    <submittedName>
        <fullName evidence="6">Insulinase family protein</fullName>
    </submittedName>
</protein>
<dbReference type="InterPro" id="IPR011765">
    <property type="entry name" value="Pept_M16_N"/>
</dbReference>
<dbReference type="Gene3D" id="3.30.830.10">
    <property type="entry name" value="Metalloenzyme, LuxS/M16 peptidase-like"/>
    <property type="match status" value="2"/>
</dbReference>
<proteinExistence type="inferred from homology"/>
<dbReference type="PANTHER" id="PTHR11851">
    <property type="entry name" value="METALLOPROTEASE"/>
    <property type="match status" value="1"/>
</dbReference>
<feature type="domain" description="Peptidase M16 C-terminal" evidence="5">
    <location>
        <begin position="180"/>
        <end position="352"/>
    </location>
</feature>
<evidence type="ECO:0000256" key="1">
    <source>
        <dbReference type="ARBA" id="ARBA00001947"/>
    </source>
</evidence>
<comment type="similarity">
    <text evidence="2 3">Belongs to the peptidase M16 family.</text>
</comment>
<dbReference type="InterPro" id="IPR011249">
    <property type="entry name" value="Metalloenz_LuxS/M16"/>
</dbReference>
<name>A0A7C2WR74_9BACT</name>
<dbReference type="Pfam" id="PF00675">
    <property type="entry name" value="Peptidase_M16"/>
    <property type="match status" value="1"/>
</dbReference>
<organism evidence="6">
    <name type="scientific">Thermorudis sp</name>
    <dbReference type="NCBI Taxonomy" id="1969470"/>
    <lineage>
        <taxon>Bacteria</taxon>
        <taxon>Pseudomonadati</taxon>
        <taxon>Thermomicrobiota</taxon>
        <taxon>Thermomicrobia</taxon>
        <taxon>Thermomicrobia incertae sedis</taxon>
        <taxon>Thermorudis</taxon>
    </lineage>
</organism>
<dbReference type="GO" id="GO:0046872">
    <property type="term" value="F:metal ion binding"/>
    <property type="evidence" value="ECO:0007669"/>
    <property type="project" value="InterPro"/>
</dbReference>
<gene>
    <name evidence="6" type="ORF">ENP13_06595</name>
</gene>
<dbReference type="PANTHER" id="PTHR11851:SF49">
    <property type="entry name" value="MITOCHONDRIAL-PROCESSING PEPTIDASE SUBUNIT ALPHA"/>
    <property type="match status" value="1"/>
</dbReference>
<feature type="domain" description="Peptidase M16 N-terminal" evidence="4">
    <location>
        <begin position="25"/>
        <end position="173"/>
    </location>
</feature>
<dbReference type="GO" id="GO:0006508">
    <property type="term" value="P:proteolysis"/>
    <property type="evidence" value="ECO:0007669"/>
    <property type="project" value="InterPro"/>
</dbReference>
<dbReference type="InterPro" id="IPR001431">
    <property type="entry name" value="Pept_M16_Zn_BS"/>
</dbReference>
<evidence type="ECO:0000259" key="5">
    <source>
        <dbReference type="Pfam" id="PF05193"/>
    </source>
</evidence>
<evidence type="ECO:0000256" key="3">
    <source>
        <dbReference type="RuleBase" id="RU004447"/>
    </source>
</evidence>
<comment type="caution">
    <text evidence="6">The sequence shown here is derived from an EMBL/GenBank/DDBJ whole genome shotgun (WGS) entry which is preliminary data.</text>
</comment>